<organism evidence="1 2">
    <name type="scientific">Boletus edulis BED1</name>
    <dbReference type="NCBI Taxonomy" id="1328754"/>
    <lineage>
        <taxon>Eukaryota</taxon>
        <taxon>Fungi</taxon>
        <taxon>Dikarya</taxon>
        <taxon>Basidiomycota</taxon>
        <taxon>Agaricomycotina</taxon>
        <taxon>Agaricomycetes</taxon>
        <taxon>Agaricomycetidae</taxon>
        <taxon>Boletales</taxon>
        <taxon>Boletineae</taxon>
        <taxon>Boletaceae</taxon>
        <taxon>Boletoideae</taxon>
        <taxon>Boletus</taxon>
    </lineage>
</organism>
<accession>A0AAD4BBK6</accession>
<reference evidence="1" key="1">
    <citation type="submission" date="2019-10" db="EMBL/GenBank/DDBJ databases">
        <authorList>
            <consortium name="DOE Joint Genome Institute"/>
            <person name="Kuo A."/>
            <person name="Miyauchi S."/>
            <person name="Kiss E."/>
            <person name="Drula E."/>
            <person name="Kohler A."/>
            <person name="Sanchez-Garcia M."/>
            <person name="Andreopoulos B."/>
            <person name="Barry K.W."/>
            <person name="Bonito G."/>
            <person name="Buee M."/>
            <person name="Carver A."/>
            <person name="Chen C."/>
            <person name="Cichocki N."/>
            <person name="Clum A."/>
            <person name="Culley D."/>
            <person name="Crous P.W."/>
            <person name="Fauchery L."/>
            <person name="Girlanda M."/>
            <person name="Hayes R."/>
            <person name="Keri Z."/>
            <person name="LaButti K."/>
            <person name="Lipzen A."/>
            <person name="Lombard V."/>
            <person name="Magnuson J."/>
            <person name="Maillard F."/>
            <person name="Morin E."/>
            <person name="Murat C."/>
            <person name="Nolan M."/>
            <person name="Ohm R."/>
            <person name="Pangilinan J."/>
            <person name="Pereira M."/>
            <person name="Perotto S."/>
            <person name="Peter M."/>
            <person name="Riley R."/>
            <person name="Sitrit Y."/>
            <person name="Stielow B."/>
            <person name="Szollosi G."/>
            <person name="Zifcakova L."/>
            <person name="Stursova M."/>
            <person name="Spatafora J.W."/>
            <person name="Tedersoo L."/>
            <person name="Vaario L.-M."/>
            <person name="Yamada A."/>
            <person name="Yan M."/>
            <person name="Wang P."/>
            <person name="Xu J."/>
            <person name="Bruns T."/>
            <person name="Baldrian P."/>
            <person name="Vilgalys R."/>
            <person name="Henrissat B."/>
            <person name="Grigoriev I.V."/>
            <person name="Hibbett D."/>
            <person name="Nagy L.G."/>
            <person name="Martin F.M."/>
        </authorList>
    </citation>
    <scope>NUCLEOTIDE SEQUENCE</scope>
    <source>
        <strain evidence="1">BED1</strain>
    </source>
</reference>
<evidence type="ECO:0000313" key="2">
    <source>
        <dbReference type="Proteomes" id="UP001194468"/>
    </source>
</evidence>
<keyword evidence="2" id="KW-1185">Reference proteome</keyword>
<protein>
    <submittedName>
        <fullName evidence="1">Uncharacterized protein</fullName>
    </submittedName>
</protein>
<dbReference type="AlphaFoldDB" id="A0AAD4BBK6"/>
<dbReference type="Proteomes" id="UP001194468">
    <property type="component" value="Unassembled WGS sequence"/>
</dbReference>
<gene>
    <name evidence="1" type="ORF">L210DRAFT_812147</name>
</gene>
<reference evidence="1" key="2">
    <citation type="journal article" date="2020" name="Nat. Commun.">
        <title>Large-scale genome sequencing of mycorrhizal fungi provides insights into the early evolution of symbiotic traits.</title>
        <authorList>
            <person name="Miyauchi S."/>
            <person name="Kiss E."/>
            <person name="Kuo A."/>
            <person name="Drula E."/>
            <person name="Kohler A."/>
            <person name="Sanchez-Garcia M."/>
            <person name="Morin E."/>
            <person name="Andreopoulos B."/>
            <person name="Barry K.W."/>
            <person name="Bonito G."/>
            <person name="Buee M."/>
            <person name="Carver A."/>
            <person name="Chen C."/>
            <person name="Cichocki N."/>
            <person name="Clum A."/>
            <person name="Culley D."/>
            <person name="Crous P.W."/>
            <person name="Fauchery L."/>
            <person name="Girlanda M."/>
            <person name="Hayes R.D."/>
            <person name="Keri Z."/>
            <person name="LaButti K."/>
            <person name="Lipzen A."/>
            <person name="Lombard V."/>
            <person name="Magnuson J."/>
            <person name="Maillard F."/>
            <person name="Murat C."/>
            <person name="Nolan M."/>
            <person name="Ohm R.A."/>
            <person name="Pangilinan J."/>
            <person name="Pereira M.F."/>
            <person name="Perotto S."/>
            <person name="Peter M."/>
            <person name="Pfister S."/>
            <person name="Riley R."/>
            <person name="Sitrit Y."/>
            <person name="Stielow J.B."/>
            <person name="Szollosi G."/>
            <person name="Zifcakova L."/>
            <person name="Stursova M."/>
            <person name="Spatafora J.W."/>
            <person name="Tedersoo L."/>
            <person name="Vaario L.M."/>
            <person name="Yamada A."/>
            <person name="Yan M."/>
            <person name="Wang P."/>
            <person name="Xu J."/>
            <person name="Bruns T."/>
            <person name="Baldrian P."/>
            <person name="Vilgalys R."/>
            <person name="Dunand C."/>
            <person name="Henrissat B."/>
            <person name="Grigoriev I.V."/>
            <person name="Hibbett D."/>
            <person name="Nagy L.G."/>
            <person name="Martin F.M."/>
        </authorList>
    </citation>
    <scope>NUCLEOTIDE SEQUENCE</scope>
    <source>
        <strain evidence="1">BED1</strain>
    </source>
</reference>
<comment type="caution">
    <text evidence="1">The sequence shown here is derived from an EMBL/GenBank/DDBJ whole genome shotgun (WGS) entry which is preliminary data.</text>
</comment>
<name>A0AAD4BBK6_BOLED</name>
<sequence length="535" mass="61645">MDSTSDFQRQLISYPEGCHQGELSTGTVETIKSRINHMEIDYLYHNPTETLPCPPPSRCNKNLASACSCLACESYKSWESSCLAETDDILLRTNLHMCTGSSTKQSTTSSNFQPVIGCRSNKLGVCKARFPRPTFPLTFVDNDTGYVQLKKGESMMNSFTWLVTFLFRCNTDVTSLLSGTAVKAVVAYISDYISKSPLKTYVVFDTIQSIFKRNSVLLGGTVERHENTRKIMTQIVNALTSKLEVGAPMASLYLLQHPDHYTSHRFVSFYWTSYINEVKKAWNNDDMMESNEDSLILSRMKNKIVGVSVVFDYTFRPHEHDHICLYDWIRQFECVSMSKKTRNTLSKDKLPKRNKSLLMFLEDHPKFLTHGVHQLPLTYTYIPNFIGPPLPRADKGDHEFYCMTMLTLFKPWRSGYDLKDLEQSWYDAFNIFSFSSCHLAIIDNMRVKYECLDARDDFSIQRRKMSKNANIHFNEDLPENIVDEVENDNIVDCTVDPDLWSSSYIGKKTAKWEYDRGVIEQIMYSTGWLDELPKD</sequence>
<dbReference type="EMBL" id="WHUW01000238">
    <property type="protein sequence ID" value="KAF8416921.1"/>
    <property type="molecule type" value="Genomic_DNA"/>
</dbReference>
<evidence type="ECO:0000313" key="1">
    <source>
        <dbReference type="EMBL" id="KAF8416921.1"/>
    </source>
</evidence>
<proteinExistence type="predicted"/>
<feature type="non-terminal residue" evidence="1">
    <location>
        <position position="535"/>
    </location>
</feature>